<gene>
    <name evidence="2" type="ORF">GCM10011585_30180</name>
</gene>
<evidence type="ECO:0000313" key="2">
    <source>
        <dbReference type="EMBL" id="GGG84381.1"/>
    </source>
</evidence>
<dbReference type="CDD" id="cd08983">
    <property type="entry name" value="GH43_Bt3655-like"/>
    <property type="match status" value="1"/>
</dbReference>
<comment type="caution">
    <text evidence="2">The sequence shown here is derived from an EMBL/GenBank/DDBJ whole genome shotgun (WGS) entry which is preliminary data.</text>
</comment>
<dbReference type="PANTHER" id="PTHR43301">
    <property type="entry name" value="ARABINAN ENDO-1,5-ALPHA-L-ARABINOSIDASE"/>
    <property type="match status" value="1"/>
</dbReference>
<keyword evidence="1" id="KW-0732">Signal</keyword>
<accession>A0A917M8G5</accession>
<feature type="chain" id="PRO_5037938776" evidence="1">
    <location>
        <begin position="19"/>
        <end position="338"/>
    </location>
</feature>
<reference evidence="2" key="2">
    <citation type="submission" date="2020-09" db="EMBL/GenBank/DDBJ databases">
        <authorList>
            <person name="Sun Q."/>
            <person name="Zhou Y."/>
        </authorList>
    </citation>
    <scope>NUCLEOTIDE SEQUENCE</scope>
    <source>
        <strain evidence="2">CGMCC 1.12997</strain>
    </source>
</reference>
<evidence type="ECO:0000313" key="3">
    <source>
        <dbReference type="Proteomes" id="UP000647241"/>
    </source>
</evidence>
<proteinExistence type="predicted"/>
<dbReference type="InterPro" id="IPR023296">
    <property type="entry name" value="Glyco_hydro_beta-prop_sf"/>
</dbReference>
<name>A0A917M8G5_9BACT</name>
<dbReference type="Proteomes" id="UP000647241">
    <property type="component" value="Unassembled WGS sequence"/>
</dbReference>
<sequence>MIRQILITLILFSFAAEALPLAAQSSMKKTTHTPVSIRTTNLKPSDPWVFVYFHEPADQGIYLALSRDGYTFTPLNDGQPWVKPDLPSELMRDVYITRTPDGHHFRMVFTWAWHGNAIGVSDSDDLMHWSPQRKIEIMSAFPNVQNTWAPEAYWDKQHNDWLIIFSASFNANPVTHTPGEGLRIWSSRTTDWKNFSKPEKFFDRGFPVIDATLFHRTTNNKHDVVMVLKDQTVDPLLYNERWTSAPTVSGPWGKLSGPINESWSEGPSVIQVGNHAIVYYDHYRPPHPRYEGVETTDWIHWSSVDDKMHFPDAAKHGSFFQVTQAEAQRLLSRHDPQQ</sequence>
<dbReference type="InterPro" id="IPR050727">
    <property type="entry name" value="GH43_arabinanases"/>
</dbReference>
<keyword evidence="3" id="KW-1185">Reference proteome</keyword>
<reference evidence="2" key="1">
    <citation type="journal article" date="2014" name="Int. J. Syst. Evol. Microbiol.">
        <title>Complete genome sequence of Corynebacterium casei LMG S-19264T (=DSM 44701T), isolated from a smear-ripened cheese.</title>
        <authorList>
            <consortium name="US DOE Joint Genome Institute (JGI-PGF)"/>
            <person name="Walter F."/>
            <person name="Albersmeier A."/>
            <person name="Kalinowski J."/>
            <person name="Ruckert C."/>
        </authorList>
    </citation>
    <scope>NUCLEOTIDE SEQUENCE</scope>
    <source>
        <strain evidence="2">CGMCC 1.12997</strain>
    </source>
</reference>
<protein>
    <submittedName>
        <fullName evidence="2">Arabinosidase</fullName>
    </submittedName>
</protein>
<dbReference type="Gene3D" id="2.115.10.20">
    <property type="entry name" value="Glycosyl hydrolase domain, family 43"/>
    <property type="match status" value="1"/>
</dbReference>
<dbReference type="AlphaFoldDB" id="A0A917M8G5"/>
<dbReference type="PANTHER" id="PTHR43301:SF3">
    <property type="entry name" value="ARABINAN ENDO-1,5-ALPHA-L-ARABINOSIDASE A-RELATED"/>
    <property type="match status" value="1"/>
</dbReference>
<feature type="signal peptide" evidence="1">
    <location>
        <begin position="1"/>
        <end position="18"/>
    </location>
</feature>
<dbReference type="SUPFAM" id="SSF75005">
    <property type="entry name" value="Arabinanase/levansucrase/invertase"/>
    <property type="match status" value="1"/>
</dbReference>
<evidence type="ECO:0000256" key="1">
    <source>
        <dbReference type="SAM" id="SignalP"/>
    </source>
</evidence>
<dbReference type="EMBL" id="BMGT01000003">
    <property type="protein sequence ID" value="GGG84381.1"/>
    <property type="molecule type" value="Genomic_DNA"/>
</dbReference>
<organism evidence="2 3">
    <name type="scientific">Edaphobacter dinghuensis</name>
    <dbReference type="NCBI Taxonomy" id="1560005"/>
    <lineage>
        <taxon>Bacteria</taxon>
        <taxon>Pseudomonadati</taxon>
        <taxon>Acidobacteriota</taxon>
        <taxon>Terriglobia</taxon>
        <taxon>Terriglobales</taxon>
        <taxon>Acidobacteriaceae</taxon>
        <taxon>Edaphobacter</taxon>
    </lineage>
</organism>